<comment type="caution">
    <text evidence="3">The sequence shown here is derived from an EMBL/GenBank/DDBJ whole genome shotgun (WGS) entry which is preliminary data.</text>
</comment>
<gene>
    <name evidence="3" type="ORF">G3M48_006005</name>
</gene>
<keyword evidence="4" id="KW-1185">Reference proteome</keyword>
<evidence type="ECO:0000313" key="4">
    <source>
        <dbReference type="Proteomes" id="UP001397290"/>
    </source>
</evidence>
<dbReference type="Proteomes" id="UP001397290">
    <property type="component" value="Unassembled WGS sequence"/>
</dbReference>
<feature type="region of interest" description="Disordered" evidence="1">
    <location>
        <begin position="1"/>
        <end position="36"/>
    </location>
</feature>
<organism evidence="3 4">
    <name type="scientific">Beauveria asiatica</name>
    <dbReference type="NCBI Taxonomy" id="1069075"/>
    <lineage>
        <taxon>Eukaryota</taxon>
        <taxon>Fungi</taxon>
        <taxon>Dikarya</taxon>
        <taxon>Ascomycota</taxon>
        <taxon>Pezizomycotina</taxon>
        <taxon>Sordariomycetes</taxon>
        <taxon>Hypocreomycetidae</taxon>
        <taxon>Hypocreales</taxon>
        <taxon>Cordycipitaceae</taxon>
        <taxon>Beauveria</taxon>
    </lineage>
</organism>
<name>A0AAW0RQL3_9HYPO</name>
<accession>A0AAW0RQL3</accession>
<keyword evidence="2" id="KW-1133">Transmembrane helix</keyword>
<keyword evidence="2" id="KW-0812">Transmembrane</keyword>
<dbReference type="EMBL" id="JAAHCF010000400">
    <property type="protein sequence ID" value="KAK8144330.1"/>
    <property type="molecule type" value="Genomic_DNA"/>
</dbReference>
<reference evidence="3 4" key="1">
    <citation type="submission" date="2020-02" db="EMBL/GenBank/DDBJ databases">
        <title>Comparative genomics of the hypocrealean fungal genus Beauvera.</title>
        <authorList>
            <person name="Showalter D.N."/>
            <person name="Bushley K.E."/>
            <person name="Rehner S.A."/>
        </authorList>
    </citation>
    <scope>NUCLEOTIDE SEQUENCE [LARGE SCALE GENOMIC DNA]</scope>
    <source>
        <strain evidence="3 4">ARSEF4384</strain>
    </source>
</reference>
<evidence type="ECO:0000313" key="3">
    <source>
        <dbReference type="EMBL" id="KAK8144330.1"/>
    </source>
</evidence>
<proteinExistence type="predicted"/>
<sequence length="715" mass="79344">MIEETAGLMSTEVERSGHMPVRSAPSAKGAVDKEPSTTLHRHPGIAVLTVLYSLLSAISWTLICILTHRPIGERRYDKRDALAELQDFYAQSERYLRAARVLQAISSMLVIPLTSAVVAQVAVVSLQKQHGKRDKSRPTLRQAVALADKAWIDPTTIWKILAKRRWKQYTSRPFIYGLGLTALGALIAPLQNILLSYHTIKVPGLSHSNRIIDFTDLNDNDASRGNDQIAVSSLRGTLAAADRKDAQPSLWSSNMGGSKRVTSQNTLSNMSDLLNPFWAEMSPNFNTGLYHQFAPRINSTVTTQVSSSTESFPQDCERHSDWIYLRYNQLDTFDGQLFYTFELCWPGNMTASPWKSAPTRQDFSEDIYMRANYTVRSNFLPAQLKTGIHFKKITVNTTFGCFELPNFMNNGTAGPLVQDVPSSSRCGRAREGRTREKTTYQDQTQKFDKMPVMGPLVSLSLAIFGPGSFPDMADVLKGYARKSELGPKFCVPMLGLIDYPSSTMGFYGDPPCITLNPYTVTRIEILRALYLLLFLQDTKDINNAVDSAVFLANESIMKSARGRTTLLISQDLGFDLQTPVISLAGMVVISVLLGVDLACLLILAFKAASVPRWTARLDGFTMMCIGASISDTLPLRVCHDRDALRVLDETPGWLGERDKQGSEDGVDEEEIGVRDVVLGGSKGLRRGVRYRCYPAEHEAPAPPPRVIDGVSYPYR</sequence>
<feature type="transmembrane region" description="Helical" evidence="2">
    <location>
        <begin position="174"/>
        <end position="197"/>
    </location>
</feature>
<feature type="transmembrane region" description="Helical" evidence="2">
    <location>
        <begin position="580"/>
        <end position="605"/>
    </location>
</feature>
<evidence type="ECO:0000256" key="2">
    <source>
        <dbReference type="SAM" id="Phobius"/>
    </source>
</evidence>
<feature type="transmembrane region" description="Helical" evidence="2">
    <location>
        <begin position="45"/>
        <end position="68"/>
    </location>
</feature>
<protein>
    <submittedName>
        <fullName evidence="3">Uncharacterized protein</fullName>
    </submittedName>
</protein>
<dbReference type="AlphaFoldDB" id="A0AAW0RQL3"/>
<keyword evidence="2" id="KW-0472">Membrane</keyword>
<evidence type="ECO:0000256" key="1">
    <source>
        <dbReference type="SAM" id="MobiDB-lite"/>
    </source>
</evidence>